<dbReference type="EMBL" id="AGEJ01000024">
    <property type="protein sequence ID" value="EMD16232.1"/>
    <property type="molecule type" value="Genomic_DNA"/>
</dbReference>
<name>M2P7E8_9FIRM</name>
<gene>
    <name evidence="1" type="ORF">HMPREF9943_01635</name>
</gene>
<protein>
    <submittedName>
        <fullName evidence="1">Uncharacterized protein</fullName>
    </submittedName>
</protein>
<organism evidence="1 2">
    <name type="scientific">Eggerthia catenaformis OT 569 = DSM 20559</name>
    <dbReference type="NCBI Taxonomy" id="999415"/>
    <lineage>
        <taxon>Bacteria</taxon>
        <taxon>Bacillati</taxon>
        <taxon>Bacillota</taxon>
        <taxon>Erysipelotrichia</taxon>
        <taxon>Erysipelotrichales</taxon>
        <taxon>Coprobacillaceae</taxon>
        <taxon>Eggerthia</taxon>
    </lineage>
</organism>
<proteinExistence type="predicted"/>
<evidence type="ECO:0000313" key="2">
    <source>
        <dbReference type="Proteomes" id="UP000011758"/>
    </source>
</evidence>
<sequence>MKKIFAGFISFALFFCFMIVPVNAENYSKILLIVITDPDSNKTWNFKKEIRNTVFKIPQASKSVLGIKSIERNSEATVSLAKYLESTFDKKIKSRKEENGSATIDSDIIITTGLRWYLKGSDVKITRVTGSVINKGYFYAANKRVSWGNPGSGEGGIFYPTVSSWSKSVSDDYGLYMSSMPPYSILDVTIYVSGMGGSRKLSVTFNLNSMYT</sequence>
<dbReference type="Proteomes" id="UP000011758">
    <property type="component" value="Unassembled WGS sequence"/>
</dbReference>
<dbReference type="OrthoDB" id="3044250at2"/>
<dbReference type="STRING" id="999415.HMPREF9943_01635"/>
<dbReference type="BioCyc" id="ECAT999415-HMP:GTTI-1696-MONOMER"/>
<comment type="caution">
    <text evidence="1">The sequence shown here is derived from an EMBL/GenBank/DDBJ whole genome shotgun (WGS) entry which is preliminary data.</text>
</comment>
<accession>M2P7E8</accession>
<evidence type="ECO:0000313" key="1">
    <source>
        <dbReference type="EMBL" id="EMD16232.1"/>
    </source>
</evidence>
<keyword evidence="2" id="KW-1185">Reference proteome</keyword>
<dbReference type="AlphaFoldDB" id="M2P7E8"/>
<dbReference type="RefSeq" id="WP_004803929.1">
    <property type="nucleotide sequence ID" value="NZ_KB446649.1"/>
</dbReference>
<reference evidence="1 2" key="1">
    <citation type="submission" date="2013-02" db="EMBL/GenBank/DDBJ databases">
        <title>The Genome Sequence of Lactobacillus catenaformis F0143.</title>
        <authorList>
            <consortium name="The Broad Institute Genome Sequencing Platform"/>
            <person name="Earl A."/>
            <person name="Ward D."/>
            <person name="Feldgarden M."/>
            <person name="Gevers D."/>
            <person name="Izard J."/>
            <person name="Blanton J.M."/>
            <person name="Mathney J."/>
            <person name="Dewhirst F.E."/>
            <person name="Young S.K."/>
            <person name="Zeng Q."/>
            <person name="Gargeya S."/>
            <person name="Fitzgerald M."/>
            <person name="Haas B."/>
            <person name="Abouelleil A."/>
            <person name="Alvarado L."/>
            <person name="Arachchi H.M."/>
            <person name="Berlin A."/>
            <person name="Chapman S.B."/>
            <person name="Gearin G."/>
            <person name="Goldberg J."/>
            <person name="Griggs A."/>
            <person name="Gujja S."/>
            <person name="Hansen M."/>
            <person name="Heiman D."/>
            <person name="Howarth C."/>
            <person name="Larimer J."/>
            <person name="Lui A."/>
            <person name="MacDonald P.J.P."/>
            <person name="McCowen C."/>
            <person name="Montmayeur A."/>
            <person name="Murphy C."/>
            <person name="Neiman D."/>
            <person name="Pearson M."/>
            <person name="Priest M."/>
            <person name="Roberts A."/>
            <person name="Saif S."/>
            <person name="Shea T."/>
            <person name="Sisk P."/>
            <person name="Stolte C."/>
            <person name="Sykes S."/>
            <person name="Wortman J."/>
            <person name="Nusbaum C."/>
            <person name="Birren B."/>
        </authorList>
    </citation>
    <scope>NUCLEOTIDE SEQUENCE [LARGE SCALE GENOMIC DNA]</scope>
    <source>
        <strain evidence="1 2">OT 569</strain>
    </source>
</reference>